<protein>
    <submittedName>
        <fullName evidence="1">Uncharacterized protein</fullName>
    </submittedName>
</protein>
<dbReference type="AlphaFoldDB" id="A0A397SFZ7"/>
<sequence length="169" mass="19421">MSSFNTSDLESNIEFLQSYYEDASNISSNYVHGHQPINAQNYQTYSQHDIQDESTPAPQCNTSAEVSVPKISLTSDSSLKIELEIIIKFQNDQNKQKNHHVHPSTLSKDRTVNRMHPYQQPSEQNFRNKYRNDAHSYSTATSVPQLNRSSTVYVQNVGHTYQPNDESFY</sequence>
<organism evidence="1 2">
    <name type="scientific">Glomus cerebriforme</name>
    <dbReference type="NCBI Taxonomy" id="658196"/>
    <lineage>
        <taxon>Eukaryota</taxon>
        <taxon>Fungi</taxon>
        <taxon>Fungi incertae sedis</taxon>
        <taxon>Mucoromycota</taxon>
        <taxon>Glomeromycotina</taxon>
        <taxon>Glomeromycetes</taxon>
        <taxon>Glomerales</taxon>
        <taxon>Glomeraceae</taxon>
        <taxon>Glomus</taxon>
    </lineage>
</organism>
<dbReference type="OrthoDB" id="2367962at2759"/>
<proteinExistence type="predicted"/>
<reference evidence="1 2" key="1">
    <citation type="submission" date="2018-06" db="EMBL/GenBank/DDBJ databases">
        <title>Comparative genomics reveals the genomic features of Rhizophagus irregularis, R. cerebriforme, R. diaphanum and Gigaspora rosea, and their symbiotic lifestyle signature.</title>
        <authorList>
            <person name="Morin E."/>
            <person name="San Clemente H."/>
            <person name="Chen E.C.H."/>
            <person name="De La Providencia I."/>
            <person name="Hainaut M."/>
            <person name="Kuo A."/>
            <person name="Kohler A."/>
            <person name="Murat C."/>
            <person name="Tang N."/>
            <person name="Roy S."/>
            <person name="Loubradou J."/>
            <person name="Henrissat B."/>
            <person name="Grigoriev I.V."/>
            <person name="Corradi N."/>
            <person name="Roux C."/>
            <person name="Martin F.M."/>
        </authorList>
    </citation>
    <scope>NUCLEOTIDE SEQUENCE [LARGE SCALE GENOMIC DNA]</scope>
    <source>
        <strain evidence="1 2">DAOM 227022</strain>
    </source>
</reference>
<accession>A0A397SFZ7</accession>
<name>A0A397SFZ7_9GLOM</name>
<evidence type="ECO:0000313" key="1">
    <source>
        <dbReference type="EMBL" id="RIA83626.1"/>
    </source>
</evidence>
<dbReference type="Proteomes" id="UP000265703">
    <property type="component" value="Unassembled WGS sequence"/>
</dbReference>
<comment type="caution">
    <text evidence="1">The sequence shown here is derived from an EMBL/GenBank/DDBJ whole genome shotgun (WGS) entry which is preliminary data.</text>
</comment>
<gene>
    <name evidence="1" type="ORF">C1645_785926</name>
</gene>
<evidence type="ECO:0000313" key="2">
    <source>
        <dbReference type="Proteomes" id="UP000265703"/>
    </source>
</evidence>
<keyword evidence="2" id="KW-1185">Reference proteome</keyword>
<dbReference type="EMBL" id="QKYT01000555">
    <property type="protein sequence ID" value="RIA83626.1"/>
    <property type="molecule type" value="Genomic_DNA"/>
</dbReference>